<evidence type="ECO:0000256" key="4">
    <source>
        <dbReference type="ARBA" id="ARBA00022989"/>
    </source>
</evidence>
<keyword evidence="2" id="KW-1003">Cell membrane</keyword>
<protein>
    <submittedName>
        <fullName evidence="7">Lysylphosphatidylglycerol synthase domain-containing protein</fullName>
    </submittedName>
</protein>
<feature type="transmembrane region" description="Helical" evidence="6">
    <location>
        <begin position="131"/>
        <end position="151"/>
    </location>
</feature>
<dbReference type="InterPro" id="IPR022791">
    <property type="entry name" value="L-PG_synthase/AglD"/>
</dbReference>
<feature type="transmembrane region" description="Helical" evidence="6">
    <location>
        <begin position="298"/>
        <end position="323"/>
    </location>
</feature>
<reference evidence="8" key="1">
    <citation type="journal article" date="2019" name="Int. J. Syst. Evol. Microbiol.">
        <title>The Global Catalogue of Microorganisms (GCM) 10K type strain sequencing project: providing services to taxonomists for standard genome sequencing and annotation.</title>
        <authorList>
            <consortium name="The Broad Institute Genomics Platform"/>
            <consortium name="The Broad Institute Genome Sequencing Center for Infectious Disease"/>
            <person name="Wu L."/>
            <person name="Ma J."/>
        </authorList>
    </citation>
    <scope>NUCLEOTIDE SEQUENCE [LARGE SCALE GENOMIC DNA]</scope>
    <source>
        <strain evidence="8">KCTC 52490</strain>
    </source>
</reference>
<accession>A0ABW6AK89</accession>
<evidence type="ECO:0000313" key="8">
    <source>
        <dbReference type="Proteomes" id="UP001597512"/>
    </source>
</evidence>
<evidence type="ECO:0000256" key="6">
    <source>
        <dbReference type="SAM" id="Phobius"/>
    </source>
</evidence>
<sequence length="330" mass="36299">MFSSVLSLKPTKKIIFWAKIALLTVLVAYIAHVLRQQAFNWATVQTQLRTVQHPERWAVGLLLLTPVNWGLEALKWQILLRRVELTSFWDAYRGVLAGVSLGFALPAQLGDTAGRVLSLRTNRAGAVGASLVSGGMQFYVAIVFGTVAWAYHMAVVPERNTQAGQWLLLVLGALSLGGVVFGVARRRLVQWLSTHPALMRFAEYWQVAGLYTDREIGRALSVASLRYIVFSGQFYLALRLVGILLPMGIAASSIGLVFLAKTITPAFNLLSDLGVREAASLWVFSPFSRSVVTVQAPVLLTATLTLWVANVLMPVLVGLLWIWKLKLTAE</sequence>
<dbReference type="Proteomes" id="UP001597512">
    <property type="component" value="Unassembled WGS sequence"/>
</dbReference>
<gene>
    <name evidence="7" type="ORF">ACFS25_14700</name>
</gene>
<keyword evidence="4 6" id="KW-1133">Transmembrane helix</keyword>
<comment type="caution">
    <text evidence="7">The sequence shown here is derived from an EMBL/GenBank/DDBJ whole genome shotgun (WGS) entry which is preliminary data.</text>
</comment>
<evidence type="ECO:0000256" key="3">
    <source>
        <dbReference type="ARBA" id="ARBA00022692"/>
    </source>
</evidence>
<feature type="transmembrane region" description="Helical" evidence="6">
    <location>
        <begin position="14"/>
        <end position="34"/>
    </location>
</feature>
<evidence type="ECO:0000256" key="1">
    <source>
        <dbReference type="ARBA" id="ARBA00004651"/>
    </source>
</evidence>
<feature type="transmembrane region" description="Helical" evidence="6">
    <location>
        <begin position="163"/>
        <end position="184"/>
    </location>
</feature>
<organism evidence="7 8">
    <name type="scientific">Spirosoma flavum</name>
    <dbReference type="NCBI Taxonomy" id="2048557"/>
    <lineage>
        <taxon>Bacteria</taxon>
        <taxon>Pseudomonadati</taxon>
        <taxon>Bacteroidota</taxon>
        <taxon>Cytophagia</taxon>
        <taxon>Cytophagales</taxon>
        <taxon>Cytophagaceae</taxon>
        <taxon>Spirosoma</taxon>
    </lineage>
</organism>
<feature type="transmembrane region" description="Helical" evidence="6">
    <location>
        <begin position="236"/>
        <end position="260"/>
    </location>
</feature>
<evidence type="ECO:0000256" key="5">
    <source>
        <dbReference type="ARBA" id="ARBA00023136"/>
    </source>
</evidence>
<dbReference type="Pfam" id="PF03706">
    <property type="entry name" value="LPG_synthase_TM"/>
    <property type="match status" value="1"/>
</dbReference>
<comment type="subcellular location">
    <subcellularLocation>
        <location evidence="1">Cell membrane</location>
        <topology evidence="1">Multi-pass membrane protein</topology>
    </subcellularLocation>
</comment>
<dbReference type="EMBL" id="JBHUOM010000012">
    <property type="protein sequence ID" value="MFD2935039.1"/>
    <property type="molecule type" value="Genomic_DNA"/>
</dbReference>
<keyword evidence="5 6" id="KW-0472">Membrane</keyword>
<keyword evidence="8" id="KW-1185">Reference proteome</keyword>
<proteinExistence type="predicted"/>
<evidence type="ECO:0000256" key="2">
    <source>
        <dbReference type="ARBA" id="ARBA00022475"/>
    </source>
</evidence>
<name>A0ABW6AK89_9BACT</name>
<keyword evidence="3 6" id="KW-0812">Transmembrane</keyword>
<evidence type="ECO:0000313" key="7">
    <source>
        <dbReference type="EMBL" id="MFD2935039.1"/>
    </source>
</evidence>